<keyword evidence="4 7" id="KW-0067">ATP-binding</keyword>
<dbReference type="UniPathway" id="UPA00148">
    <property type="reaction ID" value="UER00231"/>
</dbReference>
<dbReference type="AlphaFoldDB" id="A0A563VP03"/>
<evidence type="ECO:0000256" key="6">
    <source>
        <dbReference type="ARBA" id="ARBA00022962"/>
    </source>
</evidence>
<dbReference type="Gene3D" id="3.40.50.880">
    <property type="match status" value="1"/>
</dbReference>
<evidence type="ECO:0000256" key="4">
    <source>
        <dbReference type="ARBA" id="ARBA00022840"/>
    </source>
</evidence>
<comment type="pathway">
    <text evidence="7">Cofactor biosynthesis; adenosylcobalamin biosynthesis; cob(II)yrinate a,c-diamide from sirohydrochlorin (anaerobic route): step 10/10.</text>
</comment>
<dbReference type="InterPro" id="IPR011698">
    <property type="entry name" value="GATase_3"/>
</dbReference>
<dbReference type="Proteomes" id="UP000320055">
    <property type="component" value="Unassembled WGS sequence"/>
</dbReference>
<dbReference type="CDD" id="cd03130">
    <property type="entry name" value="GATase1_CobB"/>
    <property type="match status" value="1"/>
</dbReference>
<evidence type="ECO:0000256" key="2">
    <source>
        <dbReference type="ARBA" id="ARBA00022598"/>
    </source>
</evidence>
<dbReference type="PANTHER" id="PTHR43873:SF1">
    <property type="entry name" value="COBYRINATE A,C-DIAMIDE SYNTHASE"/>
    <property type="match status" value="1"/>
</dbReference>
<dbReference type="OrthoDB" id="9764035at2"/>
<accession>A0A563VP03</accession>
<dbReference type="InterPro" id="IPR004484">
    <property type="entry name" value="CbiA/CobB_synth"/>
</dbReference>
<keyword evidence="2 7" id="KW-0436">Ligase</keyword>
<evidence type="ECO:0000256" key="5">
    <source>
        <dbReference type="ARBA" id="ARBA00022842"/>
    </source>
</evidence>
<dbReference type="RefSeq" id="WP_144871474.1">
    <property type="nucleotide sequence ID" value="NZ_LR213939.1"/>
</dbReference>
<keyword evidence="11" id="KW-1185">Reference proteome</keyword>
<dbReference type="CDD" id="cd05388">
    <property type="entry name" value="CobB_N"/>
    <property type="match status" value="1"/>
</dbReference>
<evidence type="ECO:0000313" key="10">
    <source>
        <dbReference type="EMBL" id="VEP13198.1"/>
    </source>
</evidence>
<comment type="domain">
    <text evidence="7">Comprises of two domains. The C-terminal domain contains the binding site for glutamine and catalyzes the hydrolysis of this substrate to glutamate and ammonia. The N-terminal domain is anticipated to bind ATP and cobyrinate and catalyzes the ultimate synthesis of the diamide product. The ammonia produced via the glutaminase domain is probably translocated to the adjacent domain via a molecular tunnel, where it reacts with an activated intermediate.</text>
</comment>
<dbReference type="GO" id="GO:0005524">
    <property type="term" value="F:ATP binding"/>
    <property type="evidence" value="ECO:0007669"/>
    <property type="project" value="UniProtKB-UniRule"/>
</dbReference>
<dbReference type="HAMAP" id="MF_00027">
    <property type="entry name" value="CobB_CbiA"/>
    <property type="match status" value="1"/>
</dbReference>
<dbReference type="NCBIfam" id="TIGR00379">
    <property type="entry name" value="cobB"/>
    <property type="match status" value="1"/>
</dbReference>
<dbReference type="PROSITE" id="PS51274">
    <property type="entry name" value="GATASE_COBBQ"/>
    <property type="match status" value="1"/>
</dbReference>
<dbReference type="GO" id="GO:0009236">
    <property type="term" value="P:cobalamin biosynthetic process"/>
    <property type="evidence" value="ECO:0007669"/>
    <property type="project" value="UniProtKB-UniRule"/>
</dbReference>
<evidence type="ECO:0000259" key="9">
    <source>
        <dbReference type="Pfam" id="PF07685"/>
    </source>
</evidence>
<name>A0A563VP03_9CYAN</name>
<comment type="similarity">
    <text evidence="7">Belongs to the CobB/CbiA family.</text>
</comment>
<comment type="cofactor">
    <cofactor evidence="1 7">
        <name>Mg(2+)</name>
        <dbReference type="ChEBI" id="CHEBI:18420"/>
    </cofactor>
</comment>
<organism evidence="10 11">
    <name type="scientific">Hyella patelloides LEGE 07179</name>
    <dbReference type="NCBI Taxonomy" id="945734"/>
    <lineage>
        <taxon>Bacteria</taxon>
        <taxon>Bacillati</taxon>
        <taxon>Cyanobacteriota</taxon>
        <taxon>Cyanophyceae</taxon>
        <taxon>Pleurocapsales</taxon>
        <taxon>Hyellaceae</taxon>
        <taxon>Hyella</taxon>
    </lineage>
</organism>
<dbReference type="PANTHER" id="PTHR43873">
    <property type="entry name" value="COBYRINATE A,C-DIAMIDE SYNTHASE"/>
    <property type="match status" value="1"/>
</dbReference>
<comment type="catalytic activity">
    <reaction evidence="7">
        <text>cob(II)yrinate + 2 L-glutamine + 2 ATP + 2 H2O = cob(II)yrinate a,c diamide + 2 L-glutamate + 2 ADP + 2 phosphate + 2 H(+)</text>
        <dbReference type="Rhea" id="RHEA:26289"/>
        <dbReference type="ChEBI" id="CHEBI:15377"/>
        <dbReference type="ChEBI" id="CHEBI:15378"/>
        <dbReference type="ChEBI" id="CHEBI:29985"/>
        <dbReference type="ChEBI" id="CHEBI:30616"/>
        <dbReference type="ChEBI" id="CHEBI:43474"/>
        <dbReference type="ChEBI" id="CHEBI:58359"/>
        <dbReference type="ChEBI" id="CHEBI:58537"/>
        <dbReference type="ChEBI" id="CHEBI:58894"/>
        <dbReference type="ChEBI" id="CHEBI:456216"/>
        <dbReference type="EC" id="6.3.5.11"/>
    </reaction>
</comment>
<gene>
    <name evidence="7 10" type="primary">cbiA</name>
    <name evidence="10" type="ORF">H1P_1890013</name>
</gene>
<feature type="domain" description="CobB/CobQ-like glutamine amidotransferase" evidence="9">
    <location>
        <begin position="255"/>
        <end position="451"/>
    </location>
</feature>
<dbReference type="Pfam" id="PF07685">
    <property type="entry name" value="GATase_3"/>
    <property type="match status" value="1"/>
</dbReference>
<feature type="domain" description="CobQ/CobB/MinD/ParA nucleotide binding" evidence="8">
    <location>
        <begin position="3"/>
        <end position="191"/>
    </location>
</feature>
<dbReference type="NCBIfam" id="NF002204">
    <property type="entry name" value="PRK01077.1"/>
    <property type="match status" value="1"/>
</dbReference>
<keyword evidence="3 7" id="KW-0547">Nucleotide-binding</keyword>
<evidence type="ECO:0000259" key="8">
    <source>
        <dbReference type="Pfam" id="PF01656"/>
    </source>
</evidence>
<dbReference type="InterPro" id="IPR029062">
    <property type="entry name" value="Class_I_gatase-like"/>
</dbReference>
<dbReference type="InterPro" id="IPR027417">
    <property type="entry name" value="P-loop_NTPase"/>
</dbReference>
<evidence type="ECO:0000256" key="7">
    <source>
        <dbReference type="HAMAP-Rule" id="MF_00027"/>
    </source>
</evidence>
<feature type="site" description="Increases nucleophilicity of active site Cys" evidence="7">
    <location>
        <position position="444"/>
    </location>
</feature>
<dbReference type="Gene3D" id="3.40.50.300">
    <property type="entry name" value="P-loop containing nucleotide triphosphate hydrolases"/>
    <property type="match status" value="1"/>
</dbReference>
<evidence type="ECO:0000313" key="11">
    <source>
        <dbReference type="Proteomes" id="UP000320055"/>
    </source>
</evidence>
<dbReference type="Pfam" id="PF01656">
    <property type="entry name" value="CbiA"/>
    <property type="match status" value="1"/>
</dbReference>
<evidence type="ECO:0000256" key="1">
    <source>
        <dbReference type="ARBA" id="ARBA00001946"/>
    </source>
</evidence>
<proteinExistence type="inferred from homology"/>
<comment type="miscellaneous">
    <text evidence="7">The a and c carboxylates of cobyrinate are activated for nucleophilic attack via formation of a phosphorylated intermediate by ATP. CbiA catalyzes first the amidation of the c-carboxylate, and then that of the a-carboxylate.</text>
</comment>
<protein>
    <recommendedName>
        <fullName evidence="7">Cobyrinate a,c-diamide synthase</fullName>
        <ecNumber evidence="7">6.3.5.11</ecNumber>
    </recommendedName>
    <alternativeName>
        <fullName evidence="7">Cobyrinic acid a,c-diamide synthetase</fullName>
    </alternativeName>
</protein>
<keyword evidence="6 7" id="KW-0315">Glutamine amidotransferase</keyword>
<feature type="active site" description="Nucleophile" evidence="7">
    <location>
        <position position="338"/>
    </location>
</feature>
<dbReference type="SUPFAM" id="SSF52317">
    <property type="entry name" value="Class I glutamine amidotransferase-like"/>
    <property type="match status" value="1"/>
</dbReference>
<dbReference type="GO" id="GO:0042242">
    <property type="term" value="F:cobyrinic acid a,c-diamide synthase activity"/>
    <property type="evidence" value="ECO:0007669"/>
    <property type="project" value="UniProtKB-UniRule"/>
</dbReference>
<dbReference type="EC" id="6.3.5.11" evidence="7"/>
<dbReference type="SUPFAM" id="SSF52540">
    <property type="entry name" value="P-loop containing nucleoside triphosphate hydrolases"/>
    <property type="match status" value="1"/>
</dbReference>
<keyword evidence="7" id="KW-0169">Cobalamin biosynthesis</keyword>
<sequence length="469" mass="52258">MALIIAGERSGVGKTTITLSILAFLAQQKNKIVQGFKVGPDYIDPMFHTAITGRSCRNLDSVLTSPDYVRSCFALHSSSADYVVVEGVMGLFDGVKLYSETDYASTAHVARLLAIPVLLVLDCSRLSGSIAAIAHGFKTLDPRITIAGVVLNRVASDRHLELLEDALNNIKMPILGVIRRHSEITIPDRHLGLIPTAELPAITQVFNKLAHIAKTAFNWDKLLPLLRATTDNPQMYGRRGNRPNNQQPTINKPLKIAIARDRAFNFYYQDNLDILRQLGAELSFWSPLTAKSLPPDVAGFYFGGGFPEMFAEELAANKPVREQLKQSIVQNIPVYAECGGLMYLCDRLIDLESKIWDMVGFIPTTATMTSRLTLGYRQAFPLNSSSLIPTSSNSPTFIWGHEFHRSELTTIPSQPLWQIKGCNSQSKMAIEGWQIKNVHASYVHLHFGKTKFLLKRWLDGCRDYKNQLA</sequence>
<dbReference type="InterPro" id="IPR002586">
    <property type="entry name" value="CobQ/CobB/MinD/ParA_Nub-bd_dom"/>
</dbReference>
<keyword evidence="5 7" id="KW-0460">Magnesium</keyword>
<comment type="function">
    <text evidence="7">Catalyzes the ATP-dependent amidation of the two carboxylate groups at positions a and c of cobyrinate, using either L-glutamine or ammonia as the nitrogen source.</text>
</comment>
<dbReference type="EMBL" id="CAACVJ010000100">
    <property type="protein sequence ID" value="VEP13198.1"/>
    <property type="molecule type" value="Genomic_DNA"/>
</dbReference>
<reference evidence="10 11" key="1">
    <citation type="submission" date="2019-01" db="EMBL/GenBank/DDBJ databases">
        <authorList>
            <person name="Brito A."/>
        </authorList>
    </citation>
    <scope>NUCLEOTIDE SEQUENCE [LARGE SCALE GENOMIC DNA]</scope>
    <source>
        <strain evidence="10">1</strain>
    </source>
</reference>
<evidence type="ECO:0000256" key="3">
    <source>
        <dbReference type="ARBA" id="ARBA00022741"/>
    </source>
</evidence>